<gene>
    <name evidence="1" type="ORF">D9V32_13400</name>
</gene>
<protein>
    <submittedName>
        <fullName evidence="1">Uncharacterized protein</fullName>
    </submittedName>
</protein>
<reference evidence="1 2" key="1">
    <citation type="submission" date="2018-10" db="EMBL/GenBank/DDBJ databases">
        <authorList>
            <person name="Li J."/>
        </authorList>
    </citation>
    <scope>NUCLEOTIDE SEQUENCE [LARGE SCALE GENOMIC DNA]</scope>
    <source>
        <strain evidence="1 2">IF 016277</strain>
    </source>
</reference>
<accession>A0A3L7A344</accession>
<organism evidence="1 2">
    <name type="scientific">Mycetocola tolaasinivorans</name>
    <dbReference type="NCBI Taxonomy" id="76635"/>
    <lineage>
        <taxon>Bacteria</taxon>
        <taxon>Bacillati</taxon>
        <taxon>Actinomycetota</taxon>
        <taxon>Actinomycetes</taxon>
        <taxon>Micrococcales</taxon>
        <taxon>Microbacteriaceae</taxon>
        <taxon>Mycetocola</taxon>
    </lineage>
</organism>
<evidence type="ECO:0000313" key="2">
    <source>
        <dbReference type="Proteomes" id="UP000272503"/>
    </source>
</evidence>
<dbReference type="EMBL" id="RCUX01000011">
    <property type="protein sequence ID" value="RLP74338.1"/>
    <property type="molecule type" value="Genomic_DNA"/>
</dbReference>
<evidence type="ECO:0000313" key="1">
    <source>
        <dbReference type="EMBL" id="RLP74338.1"/>
    </source>
</evidence>
<proteinExistence type="predicted"/>
<comment type="caution">
    <text evidence="1">The sequence shown here is derived from an EMBL/GenBank/DDBJ whole genome shotgun (WGS) entry which is preliminary data.</text>
</comment>
<dbReference type="AlphaFoldDB" id="A0A3L7A344"/>
<dbReference type="Proteomes" id="UP000272503">
    <property type="component" value="Unassembled WGS sequence"/>
</dbReference>
<keyword evidence="2" id="KW-1185">Reference proteome</keyword>
<sequence>MLEACLPNNDFAPKQMPLALAALEKAKTTELDATSTPWDWSDAWGEAMTFGRTFCADLVG</sequence>
<name>A0A3L7A344_9MICO</name>